<dbReference type="SUPFAM" id="SSF54919">
    <property type="entry name" value="Nucleoside diphosphate kinase, NDK"/>
    <property type="match status" value="1"/>
</dbReference>
<proteinExistence type="predicted"/>
<gene>
    <name evidence="1" type="ORF">NSCI0253_LOCUS39672</name>
</gene>
<sequence>MATTLFPPPLCVTTSPISRPRVRSISPTRSRTTLPAVTTMGASPRRTLAPTTSYQIRGQGTYQTPAPRLFTTISSDTSPCVEKVASYRGNVSNFISLPTSMRTAPVRSTLRTVPSHMGQLNGTYVTASTIPLPSYPRRGVPCKTVVSSLPVPEFVDTLWQERPYAPESEGISHAPVPVVPTFDCLNNNLAANLSAMEEAADQEKAQSVHSAFVFIKPHANTANVRALVSEAFRERGIRVVSEGAISAETIDEHMLIDTHYGAIAAKAVKLKPEELTVQLKAQHAFLDAFDLSWDEALMQGYVYNAMDACAALGIGADELAERWGELQKDVDLLKFGGGFYCGRIEDIFVINAFYMNMRAKFTRPGTSIYHFLVEWNIDSLSWSAFRGGVLGATDPRSAVRGSIRNDIFNSWQDLGLDSCPDTGDNGVHASASPFEALAERANWCGQDIASDFFGQALMREGVSLSTIREWCEDPAVTFEGKSQSLFDLLEDLDGPDCLVRSAAIASGNS</sequence>
<accession>A0A7S1AUZ3</accession>
<evidence type="ECO:0008006" key="2">
    <source>
        <dbReference type="Google" id="ProtNLM"/>
    </source>
</evidence>
<name>A0A7S1AUZ3_NOCSC</name>
<evidence type="ECO:0000313" key="1">
    <source>
        <dbReference type="EMBL" id="CAD8865317.1"/>
    </source>
</evidence>
<dbReference type="AlphaFoldDB" id="A0A7S1AUZ3"/>
<dbReference type="InterPro" id="IPR036850">
    <property type="entry name" value="NDK-like_dom_sf"/>
</dbReference>
<dbReference type="Gene3D" id="3.30.70.141">
    <property type="entry name" value="Nucleoside diphosphate kinase-like domain"/>
    <property type="match status" value="1"/>
</dbReference>
<organism evidence="1">
    <name type="scientific">Noctiluca scintillans</name>
    <name type="common">Sea sparkle</name>
    <name type="synonym">Red tide dinoflagellate</name>
    <dbReference type="NCBI Taxonomy" id="2966"/>
    <lineage>
        <taxon>Eukaryota</taxon>
        <taxon>Sar</taxon>
        <taxon>Alveolata</taxon>
        <taxon>Dinophyceae</taxon>
        <taxon>Noctilucales</taxon>
        <taxon>Noctilucaceae</taxon>
        <taxon>Noctiluca</taxon>
    </lineage>
</organism>
<protein>
    <recommendedName>
        <fullName evidence="2">Nucleoside-diphosphate kinase</fullName>
    </recommendedName>
</protein>
<dbReference type="EMBL" id="HBFQ01055887">
    <property type="protein sequence ID" value="CAD8865317.1"/>
    <property type="molecule type" value="Transcribed_RNA"/>
</dbReference>
<reference evidence="1" key="1">
    <citation type="submission" date="2021-01" db="EMBL/GenBank/DDBJ databases">
        <authorList>
            <person name="Corre E."/>
            <person name="Pelletier E."/>
            <person name="Niang G."/>
            <person name="Scheremetjew M."/>
            <person name="Finn R."/>
            <person name="Kale V."/>
            <person name="Holt S."/>
            <person name="Cochrane G."/>
            <person name="Meng A."/>
            <person name="Brown T."/>
            <person name="Cohen L."/>
        </authorList>
    </citation>
    <scope>NUCLEOTIDE SEQUENCE</scope>
</reference>